<dbReference type="NCBIfam" id="TIGR01021">
    <property type="entry name" value="rpsE_bact"/>
    <property type="match status" value="1"/>
</dbReference>
<dbReference type="SUPFAM" id="SSF54211">
    <property type="entry name" value="Ribosomal protein S5 domain 2-like"/>
    <property type="match status" value="1"/>
</dbReference>
<evidence type="ECO:0000259" key="9">
    <source>
        <dbReference type="PROSITE" id="PS50881"/>
    </source>
</evidence>
<keyword evidence="4 7" id="KW-0689">Ribosomal protein</keyword>
<dbReference type="GO" id="GO:0005840">
    <property type="term" value="C:ribosome"/>
    <property type="evidence" value="ECO:0007669"/>
    <property type="project" value="UniProtKB-KW"/>
</dbReference>
<comment type="function">
    <text evidence="7">With S4 and S12 plays an important role in translational accuracy.</text>
</comment>
<dbReference type="Gene3D" id="3.30.160.20">
    <property type="match status" value="1"/>
</dbReference>
<evidence type="ECO:0000256" key="2">
    <source>
        <dbReference type="ARBA" id="ARBA00022730"/>
    </source>
</evidence>
<dbReference type="PROSITE" id="PS50881">
    <property type="entry name" value="S5_DSRBD"/>
    <property type="match status" value="1"/>
</dbReference>
<dbReference type="Gene3D" id="3.30.230.10">
    <property type="match status" value="1"/>
</dbReference>
<dbReference type="Proteomes" id="UP000631576">
    <property type="component" value="Unassembled WGS sequence"/>
</dbReference>
<dbReference type="Pfam" id="PF03719">
    <property type="entry name" value="Ribosomal_S5_C"/>
    <property type="match status" value="1"/>
</dbReference>
<dbReference type="InterPro" id="IPR005712">
    <property type="entry name" value="Ribosomal_uS5_bac-type"/>
</dbReference>
<dbReference type="RefSeq" id="WP_022074461.1">
    <property type="nucleotide sequence ID" value="NZ_JACOPE010000001.1"/>
</dbReference>
<dbReference type="HAMAP" id="MF_01307_B">
    <property type="entry name" value="Ribosomal_uS5_B"/>
    <property type="match status" value="1"/>
</dbReference>
<feature type="domain" description="S5 DRBM" evidence="9">
    <location>
        <begin position="13"/>
        <end position="76"/>
    </location>
</feature>
<evidence type="ECO:0000313" key="10">
    <source>
        <dbReference type="EMBL" id="MBC5684298.1"/>
    </source>
</evidence>
<keyword evidence="5 7" id="KW-0687">Ribonucleoprotein</keyword>
<evidence type="ECO:0000313" key="11">
    <source>
        <dbReference type="Proteomes" id="UP000631576"/>
    </source>
</evidence>
<sequence>MRQERIDASQLELEEKVVSIKRVTKVVKGGRNMRFTALVVVGDGKGHVGAGLGKATEIPEAIRKGKEDATKKLIEVSLDENDSVQHDVIGKFGSASVLLKKAPEGTGVIAGGPARAVIELAGIKNIRTKSLGSNNKQNVVLATIEGLRGVKTPETVARLRGKSVEEIVG</sequence>
<evidence type="ECO:0000256" key="4">
    <source>
        <dbReference type="ARBA" id="ARBA00022980"/>
    </source>
</evidence>
<dbReference type="PANTHER" id="PTHR48277:SF1">
    <property type="entry name" value="MITOCHONDRIAL RIBOSOMAL PROTEIN S5"/>
    <property type="match status" value="1"/>
</dbReference>
<evidence type="ECO:0000256" key="5">
    <source>
        <dbReference type="ARBA" id="ARBA00023274"/>
    </source>
</evidence>
<comment type="caution">
    <text evidence="10">The sequence shown here is derived from an EMBL/GenBank/DDBJ whole genome shotgun (WGS) entry which is preliminary data.</text>
</comment>
<keyword evidence="11" id="KW-1185">Reference proteome</keyword>
<dbReference type="InterPro" id="IPR005324">
    <property type="entry name" value="Ribosomal_uS5_C"/>
</dbReference>
<dbReference type="InterPro" id="IPR018192">
    <property type="entry name" value="Ribosomal_uS5_N_CS"/>
</dbReference>
<evidence type="ECO:0000256" key="6">
    <source>
        <dbReference type="ARBA" id="ARBA00035255"/>
    </source>
</evidence>
<comment type="domain">
    <text evidence="7">The N-terminal domain interacts with the head of the 30S subunit; the C-terminal domain interacts with the body and contacts protein S4. The interaction surface between S4 and S5 is involved in control of translational fidelity.</text>
</comment>
<dbReference type="InterPro" id="IPR020568">
    <property type="entry name" value="Ribosomal_Su5_D2-typ_SF"/>
</dbReference>
<name>A0ABR7GA50_9FIRM</name>
<evidence type="ECO:0000256" key="1">
    <source>
        <dbReference type="ARBA" id="ARBA00008945"/>
    </source>
</evidence>
<protein>
    <recommendedName>
        <fullName evidence="6 7">Small ribosomal subunit protein uS5</fullName>
    </recommendedName>
</protein>
<gene>
    <name evidence="7 10" type="primary">rpsE</name>
    <name evidence="10" type="ORF">H8S40_12240</name>
</gene>
<comment type="function">
    <text evidence="7">Located at the back of the 30S subunit body where it stabilizes the conformation of the head with respect to the body.</text>
</comment>
<evidence type="ECO:0000256" key="8">
    <source>
        <dbReference type="RuleBase" id="RU003823"/>
    </source>
</evidence>
<dbReference type="PROSITE" id="PS00585">
    <property type="entry name" value="RIBOSOMAL_S5"/>
    <property type="match status" value="1"/>
</dbReference>
<accession>A0ABR7GA50</accession>
<organism evidence="10 11">
    <name type="scientific">Ruminococcus hominis</name>
    <dbReference type="NCBI Taxonomy" id="2763065"/>
    <lineage>
        <taxon>Bacteria</taxon>
        <taxon>Bacillati</taxon>
        <taxon>Bacillota</taxon>
        <taxon>Clostridia</taxon>
        <taxon>Eubacteriales</taxon>
        <taxon>Oscillospiraceae</taxon>
        <taxon>Ruminococcus</taxon>
    </lineage>
</organism>
<dbReference type="InterPro" id="IPR000851">
    <property type="entry name" value="Ribosomal_uS5"/>
</dbReference>
<keyword evidence="2 7" id="KW-0699">rRNA-binding</keyword>
<dbReference type="PANTHER" id="PTHR48277">
    <property type="entry name" value="MITOCHONDRIAL RIBOSOMAL PROTEIN S5"/>
    <property type="match status" value="1"/>
</dbReference>
<proteinExistence type="inferred from homology"/>
<dbReference type="EMBL" id="JACOPE010000001">
    <property type="protein sequence ID" value="MBC5684298.1"/>
    <property type="molecule type" value="Genomic_DNA"/>
</dbReference>
<dbReference type="InterPro" id="IPR013810">
    <property type="entry name" value="Ribosomal_uS5_N"/>
</dbReference>
<evidence type="ECO:0000256" key="7">
    <source>
        <dbReference type="HAMAP-Rule" id="MF_01307"/>
    </source>
</evidence>
<dbReference type="Pfam" id="PF00333">
    <property type="entry name" value="Ribosomal_S5"/>
    <property type="match status" value="1"/>
</dbReference>
<comment type="subunit">
    <text evidence="7">Part of the 30S ribosomal subunit. Contacts proteins S4 and S8.</text>
</comment>
<comment type="similarity">
    <text evidence="1 7 8">Belongs to the universal ribosomal protein uS5 family.</text>
</comment>
<evidence type="ECO:0000256" key="3">
    <source>
        <dbReference type="ARBA" id="ARBA00022884"/>
    </source>
</evidence>
<dbReference type="SUPFAM" id="SSF54768">
    <property type="entry name" value="dsRNA-binding domain-like"/>
    <property type="match status" value="1"/>
</dbReference>
<dbReference type="InterPro" id="IPR014721">
    <property type="entry name" value="Ribsml_uS5_D2-typ_fold_subgr"/>
</dbReference>
<keyword evidence="3 7" id="KW-0694">RNA-binding</keyword>
<reference evidence="10 11" key="1">
    <citation type="submission" date="2020-08" db="EMBL/GenBank/DDBJ databases">
        <title>Genome public.</title>
        <authorList>
            <person name="Liu C."/>
            <person name="Sun Q."/>
        </authorList>
    </citation>
    <scope>NUCLEOTIDE SEQUENCE [LARGE SCALE GENOMIC DNA]</scope>
    <source>
        <strain evidence="10 11">NSJ-13</strain>
    </source>
</reference>